<evidence type="ECO:0000313" key="3">
    <source>
        <dbReference type="EMBL" id="OGD98195.1"/>
    </source>
</evidence>
<dbReference type="Proteomes" id="UP000177039">
    <property type="component" value="Unassembled WGS sequence"/>
</dbReference>
<gene>
    <name evidence="3" type="ORF">A3B54_02260</name>
</gene>
<evidence type="ECO:0000256" key="2">
    <source>
        <dbReference type="SAM" id="Phobius"/>
    </source>
</evidence>
<feature type="transmembrane region" description="Helical" evidence="2">
    <location>
        <begin position="40"/>
        <end position="62"/>
    </location>
</feature>
<keyword evidence="2" id="KW-1133">Transmembrane helix</keyword>
<reference evidence="3 4" key="1">
    <citation type="journal article" date="2016" name="Nat. Commun.">
        <title>Thousands of microbial genomes shed light on interconnected biogeochemical processes in an aquifer system.</title>
        <authorList>
            <person name="Anantharaman K."/>
            <person name="Brown C.T."/>
            <person name="Hug L.A."/>
            <person name="Sharon I."/>
            <person name="Castelle C.J."/>
            <person name="Probst A.J."/>
            <person name="Thomas B.C."/>
            <person name="Singh A."/>
            <person name="Wilkins M.J."/>
            <person name="Karaoz U."/>
            <person name="Brodie E.L."/>
            <person name="Williams K.H."/>
            <person name="Hubbard S.S."/>
            <person name="Banfield J.F."/>
        </authorList>
    </citation>
    <scope>NUCLEOTIDE SEQUENCE [LARGE SCALE GENOMIC DNA]</scope>
</reference>
<keyword evidence="2" id="KW-0812">Transmembrane</keyword>
<sequence>MRQIKKLTVGSSRQRPASQRGERGSPGAVQLTVERGFSGLMLIIIVAVIGVVAFFAFGILNIGKQGIPVPQIPDVIEDQQVKNLQKQSSSDELPFIEKDLESTNLEDLDQGIDEVSKSLGDL</sequence>
<name>A0A1F5H2C1_9BACT</name>
<dbReference type="EMBL" id="MFBT01000041">
    <property type="protein sequence ID" value="OGD98195.1"/>
    <property type="molecule type" value="Genomic_DNA"/>
</dbReference>
<feature type="region of interest" description="Disordered" evidence="1">
    <location>
        <begin position="1"/>
        <end position="26"/>
    </location>
</feature>
<protein>
    <submittedName>
        <fullName evidence="3">Uncharacterized protein</fullName>
    </submittedName>
</protein>
<organism evidence="3 4">
    <name type="scientific">Candidatus Curtissbacteria bacterium RIFCSPLOWO2_01_FULL_42_50</name>
    <dbReference type="NCBI Taxonomy" id="1797730"/>
    <lineage>
        <taxon>Bacteria</taxon>
        <taxon>Candidatus Curtissiibacteriota</taxon>
    </lineage>
</organism>
<evidence type="ECO:0000313" key="4">
    <source>
        <dbReference type="Proteomes" id="UP000177039"/>
    </source>
</evidence>
<proteinExistence type="predicted"/>
<evidence type="ECO:0000256" key="1">
    <source>
        <dbReference type="SAM" id="MobiDB-lite"/>
    </source>
</evidence>
<dbReference type="AlphaFoldDB" id="A0A1F5H2C1"/>
<keyword evidence="2" id="KW-0472">Membrane</keyword>
<comment type="caution">
    <text evidence="3">The sequence shown here is derived from an EMBL/GenBank/DDBJ whole genome shotgun (WGS) entry which is preliminary data.</text>
</comment>
<accession>A0A1F5H2C1</accession>